<proteinExistence type="predicted"/>
<feature type="region of interest" description="Disordered" evidence="1">
    <location>
        <begin position="57"/>
        <end position="87"/>
    </location>
</feature>
<dbReference type="EMBL" id="BSXT01003109">
    <property type="protein sequence ID" value="GMF52600.1"/>
    <property type="molecule type" value="Genomic_DNA"/>
</dbReference>
<dbReference type="Proteomes" id="UP001165121">
    <property type="component" value="Unassembled WGS sequence"/>
</dbReference>
<accession>A0A9W6Y1C6</accession>
<comment type="caution">
    <text evidence="2">The sequence shown here is derived from an EMBL/GenBank/DDBJ whole genome shotgun (WGS) entry which is preliminary data.</text>
</comment>
<protein>
    <submittedName>
        <fullName evidence="2">Unnamed protein product</fullName>
    </submittedName>
</protein>
<name>A0A9W6Y1C6_9STRA</name>
<keyword evidence="3" id="KW-1185">Reference proteome</keyword>
<evidence type="ECO:0000313" key="3">
    <source>
        <dbReference type="Proteomes" id="UP001165121"/>
    </source>
</evidence>
<gene>
    <name evidence="2" type="ORF">Pfra01_002157600</name>
</gene>
<dbReference type="AlphaFoldDB" id="A0A9W6Y1C6"/>
<feature type="region of interest" description="Disordered" evidence="1">
    <location>
        <begin position="1"/>
        <end position="34"/>
    </location>
</feature>
<feature type="compositionally biased region" description="Basic and acidic residues" evidence="1">
    <location>
        <begin position="1"/>
        <end position="10"/>
    </location>
</feature>
<evidence type="ECO:0000313" key="2">
    <source>
        <dbReference type="EMBL" id="GMF52600.1"/>
    </source>
</evidence>
<organism evidence="2 3">
    <name type="scientific">Phytophthora fragariaefolia</name>
    <dbReference type="NCBI Taxonomy" id="1490495"/>
    <lineage>
        <taxon>Eukaryota</taxon>
        <taxon>Sar</taxon>
        <taxon>Stramenopiles</taxon>
        <taxon>Oomycota</taxon>
        <taxon>Peronosporomycetes</taxon>
        <taxon>Peronosporales</taxon>
        <taxon>Peronosporaceae</taxon>
        <taxon>Phytophthora</taxon>
    </lineage>
</organism>
<evidence type="ECO:0000256" key="1">
    <source>
        <dbReference type="SAM" id="MobiDB-lite"/>
    </source>
</evidence>
<sequence>MFKDMHRPIEEADEFSDAETTKRKESGSPASASVDVLALQTQLKTFMEQQTLWQQQFAQRRQEEGEEGATPSSGLVDGSRGGRGLRTEYGRSTVAVVNGERQERLARERTVGWSAEPTIVIRRGLGMECMRPMTAKEEEEAKLKAMETVTRYVRQELAKLDAAKEAEGSVEVEERSDLGLSVTAATEEMIDYSEHPSVACG</sequence>
<reference evidence="2" key="1">
    <citation type="submission" date="2023-04" db="EMBL/GenBank/DDBJ databases">
        <title>Phytophthora fragariaefolia NBRC 109709.</title>
        <authorList>
            <person name="Ichikawa N."/>
            <person name="Sato H."/>
            <person name="Tonouchi N."/>
        </authorList>
    </citation>
    <scope>NUCLEOTIDE SEQUENCE</scope>
    <source>
        <strain evidence="2">NBRC 109709</strain>
    </source>
</reference>